<keyword evidence="3 6" id="KW-0717">Septation</keyword>
<comment type="caution">
    <text evidence="9">The sequence shown here is derived from an EMBL/GenBank/DDBJ whole genome shotgun (WGS) entry which is preliminary data.</text>
</comment>
<comment type="subunit">
    <text evidence="6">Interacts with MinD and FtsZ.</text>
</comment>
<reference evidence="9 10" key="1">
    <citation type="submission" date="2023-08" db="EMBL/GenBank/DDBJ databases">
        <title>Rhodoferax potami sp. nov. and Rhodoferax mekongensis sp. nov., isolated from the Mekong River in Thailand.</title>
        <authorList>
            <person name="Kitikhun S."/>
            <person name="Charoenyingcharoen P."/>
            <person name="Siriarchawattana P."/>
            <person name="Likhitrattanapisal S."/>
            <person name="Nilsakha T."/>
            <person name="Chanpet A."/>
            <person name="Rattanawaree P."/>
            <person name="Ingsriswang S."/>
        </authorList>
    </citation>
    <scope>NUCLEOTIDE SEQUENCE [LARGE SCALE GENOMIC DNA]</scope>
    <source>
        <strain evidence="9 10">TBRC 17660</strain>
    </source>
</reference>
<feature type="domain" description="Septum formation inhibitor MinC N-terminal" evidence="8">
    <location>
        <begin position="13"/>
        <end position="88"/>
    </location>
</feature>
<dbReference type="Pfam" id="PF03775">
    <property type="entry name" value="MinC_C"/>
    <property type="match status" value="1"/>
</dbReference>
<evidence type="ECO:0000313" key="10">
    <source>
        <dbReference type="Proteomes" id="UP001321700"/>
    </source>
</evidence>
<evidence type="ECO:0000256" key="3">
    <source>
        <dbReference type="ARBA" id="ARBA00023210"/>
    </source>
</evidence>
<dbReference type="InterPro" id="IPR016098">
    <property type="entry name" value="CAP/MinC_C"/>
</dbReference>
<name>A0ABU3KM85_9BURK</name>
<evidence type="ECO:0000259" key="7">
    <source>
        <dbReference type="Pfam" id="PF03775"/>
    </source>
</evidence>
<comment type="function">
    <text evidence="5 6">Cell division inhibitor that blocks the formation of polar Z ring septums. Rapidly oscillates between the poles of the cell to destabilize FtsZ filaments that have formed before they mature into polar Z rings. Prevents FtsZ polymerization.</text>
</comment>
<dbReference type="Pfam" id="PF05209">
    <property type="entry name" value="MinC_N"/>
    <property type="match status" value="1"/>
</dbReference>
<protein>
    <recommendedName>
        <fullName evidence="6">Probable septum site-determining protein MinC</fullName>
    </recommendedName>
</protein>
<dbReference type="Gene3D" id="3.30.70.260">
    <property type="match status" value="1"/>
</dbReference>
<evidence type="ECO:0000256" key="4">
    <source>
        <dbReference type="ARBA" id="ARBA00023306"/>
    </source>
</evidence>
<organism evidence="9 10">
    <name type="scientific">Rhodoferax potami</name>
    <dbReference type="NCBI Taxonomy" id="3068338"/>
    <lineage>
        <taxon>Bacteria</taxon>
        <taxon>Pseudomonadati</taxon>
        <taxon>Pseudomonadota</taxon>
        <taxon>Betaproteobacteria</taxon>
        <taxon>Burkholderiales</taxon>
        <taxon>Comamonadaceae</taxon>
        <taxon>Rhodoferax</taxon>
    </lineage>
</organism>
<comment type="similarity">
    <text evidence="1 6">Belongs to the MinC family.</text>
</comment>
<gene>
    <name evidence="6 9" type="primary">minC</name>
    <name evidence="9" type="ORF">RAE19_09390</name>
</gene>
<sequence length="254" mass="27390">MPATPAAQTRQTFEIKSAQMNLVALLVKSANLEALSEELAKAFGPAGETPDFFDNDALVIDFSQVPDNEQPRDLVKFTAFLKSCRLTPVAVRGGHPAWKEFGLKAGLAEAEQDVQVSKQVTRPVAAKETVIQEVIREVPGPSTMVVDKPLRSGQKVYARGCDLVVLAIVNQGAEVVADGNIHVYAPLRGKAMAGARGNTKARIFALQLEPELVSIAGVYRTSENPLPKDIHGKTAQIRLSEDGQEKLLIEALKA</sequence>
<evidence type="ECO:0000256" key="1">
    <source>
        <dbReference type="ARBA" id="ARBA00006291"/>
    </source>
</evidence>
<proteinExistence type="inferred from homology"/>
<dbReference type="RefSeq" id="WP_313874635.1">
    <property type="nucleotide sequence ID" value="NZ_JAVBIK010000001.1"/>
</dbReference>
<dbReference type="PANTHER" id="PTHR34108">
    <property type="entry name" value="SEPTUM SITE-DETERMINING PROTEIN MINC"/>
    <property type="match status" value="1"/>
</dbReference>
<dbReference type="InterPro" id="IPR007874">
    <property type="entry name" value="MinC_N"/>
</dbReference>
<evidence type="ECO:0000256" key="6">
    <source>
        <dbReference type="HAMAP-Rule" id="MF_00267"/>
    </source>
</evidence>
<dbReference type="InterPro" id="IPR036145">
    <property type="entry name" value="MinC_C_sf"/>
</dbReference>
<evidence type="ECO:0000313" key="9">
    <source>
        <dbReference type="EMBL" id="MDT7518920.1"/>
    </source>
</evidence>
<dbReference type="Proteomes" id="UP001321700">
    <property type="component" value="Unassembled WGS sequence"/>
</dbReference>
<keyword evidence="2 6" id="KW-0132">Cell division</keyword>
<dbReference type="HAMAP" id="MF_00267">
    <property type="entry name" value="MinC"/>
    <property type="match status" value="1"/>
</dbReference>
<dbReference type="PANTHER" id="PTHR34108:SF1">
    <property type="entry name" value="SEPTUM SITE-DETERMINING PROTEIN MINC"/>
    <property type="match status" value="1"/>
</dbReference>
<dbReference type="EMBL" id="JAVBIK010000001">
    <property type="protein sequence ID" value="MDT7518920.1"/>
    <property type="molecule type" value="Genomic_DNA"/>
</dbReference>
<dbReference type="InterPro" id="IPR013033">
    <property type="entry name" value="MinC"/>
</dbReference>
<dbReference type="SUPFAM" id="SSF63848">
    <property type="entry name" value="Cell-division inhibitor MinC, C-terminal domain"/>
    <property type="match status" value="1"/>
</dbReference>
<evidence type="ECO:0000256" key="5">
    <source>
        <dbReference type="ARBA" id="ARBA00025606"/>
    </source>
</evidence>
<evidence type="ECO:0000256" key="2">
    <source>
        <dbReference type="ARBA" id="ARBA00022618"/>
    </source>
</evidence>
<dbReference type="Gene3D" id="2.160.20.70">
    <property type="match status" value="1"/>
</dbReference>
<evidence type="ECO:0000259" key="8">
    <source>
        <dbReference type="Pfam" id="PF05209"/>
    </source>
</evidence>
<keyword evidence="4 6" id="KW-0131">Cell cycle</keyword>
<accession>A0ABU3KM85</accession>
<dbReference type="NCBIfam" id="TIGR01222">
    <property type="entry name" value="minC"/>
    <property type="match status" value="1"/>
</dbReference>
<keyword evidence="10" id="KW-1185">Reference proteome</keyword>
<feature type="domain" description="Septum formation inhibitor MinC C-terminal" evidence="7">
    <location>
        <begin position="145"/>
        <end position="242"/>
    </location>
</feature>
<dbReference type="InterPro" id="IPR005526">
    <property type="entry name" value="Septum_form_inhib_MinC_C"/>
</dbReference>